<dbReference type="CDD" id="cd01949">
    <property type="entry name" value="GGDEF"/>
    <property type="match status" value="1"/>
</dbReference>
<feature type="domain" description="MHYT" evidence="4">
    <location>
        <begin position="12"/>
        <end position="199"/>
    </location>
</feature>
<dbReference type="Pfam" id="PF00990">
    <property type="entry name" value="GGDEF"/>
    <property type="match status" value="1"/>
</dbReference>
<proteinExistence type="predicted"/>
<sequence>MINVISCITLEHDLRLVALAAFICLAGGLTLIQLVRRAYQVKGRARIAWAAISSIALTVSVWCTHFISMLAFDAGVPVTIDPVLTMLSLLLPTFGFFIAICLNISKPTQLNAVLGNTLMGLCIATLHYVGMMAYRVDGLVSWKLEYIAASVALVCAFSILSGFAFLRYKESRFNIPATLLFAAGVVSVHFTGMEAMQIYPLQLSDAPMDAATFQALSIATAIGGILVIGLGLASFFLDHDTRQDNYQQLLKMAMTDSLTGLPNRNAFIEDLDRKIEKAHGLNKKLAVIVIDLNRFKEINDMYGHRAGDEVLSTLATSLIGELSADINIARMGGDEFAASVVYDKTATLDAFIARLESALNIQAMFEETLITTSGSFGVAKFPTDGQSSDELRNNADLAMYRAKLHPSRKVCFYEPSMDAEIRQKREIANALSHAMEHDQLELHYQLQASVQSGKVCGMEALLRWTHPTMGPVSPAVFIPIAEEYNLIIALGEWVLNRACRDAASWKDGQKVAVNLSPLQLMQVELPRIIHQNLIETGLAPHRLEVELTETAILSDRDRSLHILRQIKALGVCVALDDFGTGYSSLEILRAFPFDKIKLDRFFMTEIETSNASKAMVRSVLSLGKNLKIPVLAEGVETELQLDFLREEGCDEIQGFLLGRPEKLAEAIRNSVNTLAIQEPEDCEDDDKVYQATEFVNWARFAR</sequence>
<protein>
    <submittedName>
        <fullName evidence="5">Bifunctional diguanylate cyclase/phosphodiesterase</fullName>
    </submittedName>
</protein>
<dbReference type="InterPro" id="IPR052155">
    <property type="entry name" value="Biofilm_reg_signaling"/>
</dbReference>
<evidence type="ECO:0000259" key="4">
    <source>
        <dbReference type="PROSITE" id="PS50924"/>
    </source>
</evidence>
<dbReference type="InterPro" id="IPR029787">
    <property type="entry name" value="Nucleotide_cyclase"/>
</dbReference>
<dbReference type="InterPro" id="IPR000160">
    <property type="entry name" value="GGDEF_dom"/>
</dbReference>
<dbReference type="SMART" id="SM00052">
    <property type="entry name" value="EAL"/>
    <property type="match status" value="1"/>
</dbReference>
<feature type="domain" description="GGDEF" evidence="3">
    <location>
        <begin position="283"/>
        <end position="415"/>
    </location>
</feature>
<dbReference type="PROSITE" id="PS50887">
    <property type="entry name" value="GGDEF"/>
    <property type="match status" value="1"/>
</dbReference>
<dbReference type="Gene3D" id="3.20.20.450">
    <property type="entry name" value="EAL domain"/>
    <property type="match status" value="1"/>
</dbReference>
<dbReference type="NCBIfam" id="TIGR00254">
    <property type="entry name" value="GGDEF"/>
    <property type="match status" value="1"/>
</dbReference>
<feature type="transmembrane region" description="Helical" evidence="1">
    <location>
        <begin position="84"/>
        <end position="105"/>
    </location>
</feature>
<dbReference type="PROSITE" id="PS50883">
    <property type="entry name" value="EAL"/>
    <property type="match status" value="1"/>
</dbReference>
<keyword evidence="6" id="KW-1185">Reference proteome</keyword>
<feature type="transmembrane region" description="Helical" evidence="1">
    <location>
        <begin position="16"/>
        <end position="35"/>
    </location>
</feature>
<dbReference type="Pfam" id="PF00563">
    <property type="entry name" value="EAL"/>
    <property type="match status" value="1"/>
</dbReference>
<gene>
    <name evidence="5" type="ORF">ACFQDM_03440</name>
</gene>
<feature type="domain" description="EAL" evidence="2">
    <location>
        <begin position="424"/>
        <end position="674"/>
    </location>
</feature>
<evidence type="ECO:0000256" key="1">
    <source>
        <dbReference type="PROSITE-ProRule" id="PRU00244"/>
    </source>
</evidence>
<dbReference type="Pfam" id="PF03707">
    <property type="entry name" value="MHYT"/>
    <property type="match status" value="2"/>
</dbReference>
<dbReference type="InterPro" id="IPR005330">
    <property type="entry name" value="MHYT_dom"/>
</dbReference>
<dbReference type="PANTHER" id="PTHR44757:SF2">
    <property type="entry name" value="BIOFILM ARCHITECTURE MAINTENANCE PROTEIN MBAA"/>
    <property type="match status" value="1"/>
</dbReference>
<evidence type="ECO:0000259" key="2">
    <source>
        <dbReference type="PROSITE" id="PS50883"/>
    </source>
</evidence>
<accession>A0ABW1S635</accession>
<dbReference type="EMBL" id="JBHSSW010000004">
    <property type="protein sequence ID" value="MFC6197112.1"/>
    <property type="molecule type" value="Genomic_DNA"/>
</dbReference>
<dbReference type="PANTHER" id="PTHR44757">
    <property type="entry name" value="DIGUANYLATE CYCLASE DGCP"/>
    <property type="match status" value="1"/>
</dbReference>
<evidence type="ECO:0000259" key="3">
    <source>
        <dbReference type="PROSITE" id="PS50887"/>
    </source>
</evidence>
<evidence type="ECO:0000313" key="6">
    <source>
        <dbReference type="Proteomes" id="UP001596303"/>
    </source>
</evidence>
<feature type="transmembrane region" description="Helical" evidence="1">
    <location>
        <begin position="47"/>
        <end position="72"/>
    </location>
</feature>
<comment type="caution">
    <text evidence="5">The sequence shown here is derived from an EMBL/GenBank/DDBJ whole genome shotgun (WGS) entry which is preliminary data.</text>
</comment>
<feature type="transmembrane region" description="Helical" evidence="1">
    <location>
        <begin position="173"/>
        <end position="193"/>
    </location>
</feature>
<keyword evidence="1" id="KW-0472">Membrane</keyword>
<dbReference type="Gene3D" id="3.30.70.270">
    <property type="match status" value="1"/>
</dbReference>
<feature type="transmembrane region" description="Helical" evidence="1">
    <location>
        <begin position="213"/>
        <end position="237"/>
    </location>
</feature>
<name>A0ABW1S635_9PROT</name>
<feature type="transmembrane region" description="Helical" evidence="1">
    <location>
        <begin position="146"/>
        <end position="166"/>
    </location>
</feature>
<organism evidence="5 6">
    <name type="scientific">Ponticaulis profundi</name>
    <dbReference type="NCBI Taxonomy" id="2665222"/>
    <lineage>
        <taxon>Bacteria</taxon>
        <taxon>Pseudomonadati</taxon>
        <taxon>Pseudomonadota</taxon>
        <taxon>Alphaproteobacteria</taxon>
        <taxon>Hyphomonadales</taxon>
        <taxon>Hyphomonadaceae</taxon>
        <taxon>Ponticaulis</taxon>
    </lineage>
</organism>
<evidence type="ECO:0000313" key="5">
    <source>
        <dbReference type="EMBL" id="MFC6197112.1"/>
    </source>
</evidence>
<feature type="transmembrane region" description="Helical" evidence="1">
    <location>
        <begin position="112"/>
        <end position="134"/>
    </location>
</feature>
<dbReference type="Proteomes" id="UP001596303">
    <property type="component" value="Unassembled WGS sequence"/>
</dbReference>
<dbReference type="InterPro" id="IPR001633">
    <property type="entry name" value="EAL_dom"/>
</dbReference>
<dbReference type="InterPro" id="IPR035919">
    <property type="entry name" value="EAL_sf"/>
</dbReference>
<dbReference type="SUPFAM" id="SSF141868">
    <property type="entry name" value="EAL domain-like"/>
    <property type="match status" value="1"/>
</dbReference>
<dbReference type="CDD" id="cd01948">
    <property type="entry name" value="EAL"/>
    <property type="match status" value="1"/>
</dbReference>
<reference evidence="6" key="1">
    <citation type="journal article" date="2019" name="Int. J. Syst. Evol. Microbiol.">
        <title>The Global Catalogue of Microorganisms (GCM) 10K type strain sequencing project: providing services to taxonomists for standard genome sequencing and annotation.</title>
        <authorList>
            <consortium name="The Broad Institute Genomics Platform"/>
            <consortium name="The Broad Institute Genome Sequencing Center for Infectious Disease"/>
            <person name="Wu L."/>
            <person name="Ma J."/>
        </authorList>
    </citation>
    <scope>NUCLEOTIDE SEQUENCE [LARGE SCALE GENOMIC DNA]</scope>
    <source>
        <strain evidence="6">CGMCC-1.15741</strain>
    </source>
</reference>
<dbReference type="PROSITE" id="PS50924">
    <property type="entry name" value="MHYT"/>
    <property type="match status" value="1"/>
</dbReference>
<keyword evidence="1" id="KW-1133">Transmembrane helix</keyword>
<dbReference type="SMART" id="SM00267">
    <property type="entry name" value="GGDEF"/>
    <property type="match status" value="1"/>
</dbReference>
<dbReference type="SUPFAM" id="SSF55073">
    <property type="entry name" value="Nucleotide cyclase"/>
    <property type="match status" value="1"/>
</dbReference>
<dbReference type="InterPro" id="IPR043128">
    <property type="entry name" value="Rev_trsase/Diguanyl_cyclase"/>
</dbReference>
<dbReference type="RefSeq" id="WP_377375514.1">
    <property type="nucleotide sequence ID" value="NZ_JBHSSW010000004.1"/>
</dbReference>
<keyword evidence="1" id="KW-0812">Transmembrane</keyword>